<comment type="caution">
    <text evidence="4">The sequence shown here is derived from an EMBL/GenBank/DDBJ whole genome shotgun (WGS) entry which is preliminary data.</text>
</comment>
<keyword evidence="1" id="KW-0479">Metal-binding</keyword>
<evidence type="ECO:0000256" key="2">
    <source>
        <dbReference type="SAM" id="MobiDB-lite"/>
    </source>
</evidence>
<keyword evidence="5" id="KW-1185">Reference proteome</keyword>
<feature type="domain" description="CCHC-type" evidence="3">
    <location>
        <begin position="80"/>
        <end position="95"/>
    </location>
</feature>
<name>A0AAV0I0K0_9ROSI</name>
<dbReference type="GO" id="GO:0008270">
    <property type="term" value="F:zinc ion binding"/>
    <property type="evidence" value="ECO:0007669"/>
    <property type="project" value="UniProtKB-KW"/>
</dbReference>
<dbReference type="InterPro" id="IPR040256">
    <property type="entry name" value="At4g02000-like"/>
</dbReference>
<dbReference type="AlphaFoldDB" id="A0AAV0I0K0"/>
<sequence length="133" mass="14937">MIVWVQFPALKVHFYHKEVLTTLGNLIGRTIKLDFHTLNQQRARFARIAVEVDLSKPLVPRIYLDDKWQKVEYENIPAVCFECGRIGHSTATCPKVLSSESAGVMIVADLRSPVNSQSSSPEPQAGFGPWMLV</sequence>
<organism evidence="4 5">
    <name type="scientific">Linum tenue</name>
    <dbReference type="NCBI Taxonomy" id="586396"/>
    <lineage>
        <taxon>Eukaryota</taxon>
        <taxon>Viridiplantae</taxon>
        <taxon>Streptophyta</taxon>
        <taxon>Embryophyta</taxon>
        <taxon>Tracheophyta</taxon>
        <taxon>Spermatophyta</taxon>
        <taxon>Magnoliopsida</taxon>
        <taxon>eudicotyledons</taxon>
        <taxon>Gunneridae</taxon>
        <taxon>Pentapetalae</taxon>
        <taxon>rosids</taxon>
        <taxon>fabids</taxon>
        <taxon>Malpighiales</taxon>
        <taxon>Linaceae</taxon>
        <taxon>Linum</taxon>
    </lineage>
</organism>
<dbReference type="InterPro" id="IPR001878">
    <property type="entry name" value="Znf_CCHC"/>
</dbReference>
<dbReference type="Proteomes" id="UP001154282">
    <property type="component" value="Unassembled WGS sequence"/>
</dbReference>
<keyword evidence="1" id="KW-0862">Zinc</keyword>
<proteinExistence type="predicted"/>
<feature type="compositionally biased region" description="Polar residues" evidence="2">
    <location>
        <begin position="113"/>
        <end position="122"/>
    </location>
</feature>
<evidence type="ECO:0000256" key="1">
    <source>
        <dbReference type="PROSITE-ProRule" id="PRU00047"/>
    </source>
</evidence>
<gene>
    <name evidence="4" type="ORF">LITE_LOCUS7015</name>
</gene>
<dbReference type="Pfam" id="PF14392">
    <property type="entry name" value="zf-CCHC_4"/>
    <property type="match status" value="1"/>
</dbReference>
<dbReference type="InterPro" id="IPR025836">
    <property type="entry name" value="Zn_knuckle_CX2CX4HX4C"/>
</dbReference>
<feature type="region of interest" description="Disordered" evidence="2">
    <location>
        <begin position="113"/>
        <end position="133"/>
    </location>
</feature>
<keyword evidence="1" id="KW-0863">Zinc-finger</keyword>
<reference evidence="4" key="1">
    <citation type="submission" date="2022-08" db="EMBL/GenBank/DDBJ databases">
        <authorList>
            <person name="Gutierrez-Valencia J."/>
        </authorList>
    </citation>
    <scope>NUCLEOTIDE SEQUENCE</scope>
</reference>
<dbReference type="PROSITE" id="PS50158">
    <property type="entry name" value="ZF_CCHC"/>
    <property type="match status" value="1"/>
</dbReference>
<dbReference type="EMBL" id="CAMGYJ010000003">
    <property type="protein sequence ID" value="CAI0391111.1"/>
    <property type="molecule type" value="Genomic_DNA"/>
</dbReference>
<evidence type="ECO:0000259" key="3">
    <source>
        <dbReference type="PROSITE" id="PS50158"/>
    </source>
</evidence>
<dbReference type="GO" id="GO:0003676">
    <property type="term" value="F:nucleic acid binding"/>
    <property type="evidence" value="ECO:0007669"/>
    <property type="project" value="InterPro"/>
</dbReference>
<dbReference type="SUPFAM" id="SSF57756">
    <property type="entry name" value="Retrovirus zinc finger-like domains"/>
    <property type="match status" value="1"/>
</dbReference>
<evidence type="ECO:0000313" key="4">
    <source>
        <dbReference type="EMBL" id="CAI0391111.1"/>
    </source>
</evidence>
<evidence type="ECO:0000313" key="5">
    <source>
        <dbReference type="Proteomes" id="UP001154282"/>
    </source>
</evidence>
<accession>A0AAV0I0K0</accession>
<dbReference type="PANTHER" id="PTHR31286:SF99">
    <property type="entry name" value="DUF4283 DOMAIN-CONTAINING PROTEIN"/>
    <property type="match status" value="1"/>
</dbReference>
<protein>
    <recommendedName>
        <fullName evidence="3">CCHC-type domain-containing protein</fullName>
    </recommendedName>
</protein>
<dbReference type="PANTHER" id="PTHR31286">
    <property type="entry name" value="GLYCINE-RICH CELL WALL STRUCTURAL PROTEIN 1.8-LIKE"/>
    <property type="match status" value="1"/>
</dbReference>
<dbReference type="InterPro" id="IPR036875">
    <property type="entry name" value="Znf_CCHC_sf"/>
</dbReference>